<accession>C0EMU5</accession>
<dbReference type="eggNOG" id="COG5266">
    <property type="taxonomic scope" value="Bacteria"/>
</dbReference>
<sequence>MLYYNEHFILSFLHIENRREILKKTALLIASAFLFSTAAHAHRVWVETAHTHGGEYLEAELGYGEFPELEPIAKDRLHIFSKPMQLVTEKGKENMIQKGTYNYQYRSKLPVKDGSYLVTAEYQPTFWSKNSAGWKQASIKEMPDANYCEQTRMFGKNIVNVGHESADTAIITKQVGQHLEIVPLDNPANVHVGERFKVRVLFNGEPLPNATVTATFDGFDTSDRSKTHKTEAQAFSDTTDDKGEVSIIPLRQGFWKASVEHKADFPDQSVCQKQANYTTLTFQIGHSHH</sequence>
<organism evidence="1 2">
    <name type="scientific">Neisseria flavescens NRL30031/H210</name>
    <dbReference type="NCBI Taxonomy" id="546264"/>
    <lineage>
        <taxon>Bacteria</taxon>
        <taxon>Pseudomonadati</taxon>
        <taxon>Pseudomonadota</taxon>
        <taxon>Betaproteobacteria</taxon>
        <taxon>Neisseriales</taxon>
        <taxon>Neisseriaceae</taxon>
        <taxon>Neisseria</taxon>
    </lineage>
</organism>
<keyword evidence="2" id="KW-1185">Reference proteome</keyword>
<reference evidence="1 2" key="1">
    <citation type="submission" date="2009-01" db="EMBL/GenBank/DDBJ databases">
        <authorList>
            <person name="Fulton L."/>
            <person name="Clifton S."/>
            <person name="Chinwalla A.T."/>
            <person name="Mitreva M."/>
            <person name="Sodergren E."/>
            <person name="Weinstock G."/>
            <person name="Clifton S."/>
            <person name="Dooling D.J."/>
            <person name="Fulton B."/>
            <person name="Minx P."/>
            <person name="Pepin K.H."/>
            <person name="Johnson M."/>
            <person name="Bhonagiri V."/>
            <person name="Nash W.E."/>
            <person name="Mardis E.R."/>
            <person name="Wilson R.K."/>
        </authorList>
    </citation>
    <scope>NUCLEOTIDE SEQUENCE [LARGE SCALE GENOMIC DNA]</scope>
    <source>
        <strain evidence="1 2">NRL30031/H210</strain>
    </source>
</reference>
<dbReference type="Proteomes" id="UP000004457">
    <property type="component" value="Unassembled WGS sequence"/>
</dbReference>
<protein>
    <submittedName>
        <fullName evidence="1">Tat pathway signal sequence domain protein</fullName>
    </submittedName>
</protein>
<dbReference type="EMBL" id="ACEN01000062">
    <property type="protein sequence ID" value="EEG33567.1"/>
    <property type="molecule type" value="Genomic_DNA"/>
</dbReference>
<name>C0EMU5_NEIFL</name>
<dbReference type="AlphaFoldDB" id="C0EMU5"/>
<comment type="caution">
    <text evidence="1">The sequence shown here is derived from an EMBL/GenBank/DDBJ whole genome shotgun (WGS) entry which is preliminary data.</text>
</comment>
<dbReference type="InterPro" id="IPR019613">
    <property type="entry name" value="DUF4198"/>
</dbReference>
<dbReference type="Pfam" id="PF10670">
    <property type="entry name" value="DUF4198"/>
    <property type="match status" value="1"/>
</dbReference>
<evidence type="ECO:0000313" key="1">
    <source>
        <dbReference type="EMBL" id="EEG33567.1"/>
    </source>
</evidence>
<proteinExistence type="predicted"/>
<gene>
    <name evidence="1" type="ORF">NEIFLAOT_01271</name>
</gene>
<evidence type="ECO:0000313" key="2">
    <source>
        <dbReference type="Proteomes" id="UP000004457"/>
    </source>
</evidence>